<evidence type="ECO:0000256" key="2">
    <source>
        <dbReference type="ARBA" id="ARBA00009765"/>
    </source>
</evidence>
<dbReference type="SUPFAM" id="SSF143865">
    <property type="entry name" value="CorA soluble domain-like"/>
    <property type="match status" value="1"/>
</dbReference>
<dbReference type="PANTHER" id="PTHR46494">
    <property type="entry name" value="CORA FAMILY METAL ION TRANSPORTER (EUROFUNG)"/>
    <property type="match status" value="1"/>
</dbReference>
<dbReference type="Gene3D" id="1.20.58.340">
    <property type="entry name" value="Magnesium transport protein CorA, transmembrane region"/>
    <property type="match status" value="2"/>
</dbReference>
<keyword evidence="5 8" id="KW-0812">Transmembrane</keyword>
<dbReference type="Gene3D" id="3.30.460.20">
    <property type="entry name" value="CorA soluble domain-like"/>
    <property type="match status" value="1"/>
</dbReference>
<dbReference type="CDD" id="cd12828">
    <property type="entry name" value="TmCorA-like_1"/>
    <property type="match status" value="1"/>
</dbReference>
<dbReference type="GO" id="GO:0015095">
    <property type="term" value="F:magnesium ion transmembrane transporter activity"/>
    <property type="evidence" value="ECO:0007669"/>
    <property type="project" value="UniProtKB-UniRule"/>
</dbReference>
<dbReference type="EMBL" id="FNFT01000002">
    <property type="protein sequence ID" value="SDJ97054.1"/>
    <property type="molecule type" value="Genomic_DNA"/>
</dbReference>
<evidence type="ECO:0000256" key="6">
    <source>
        <dbReference type="ARBA" id="ARBA00022989"/>
    </source>
</evidence>
<keyword evidence="11" id="KW-1185">Reference proteome</keyword>
<dbReference type="Pfam" id="PF01544">
    <property type="entry name" value="CorA"/>
    <property type="match status" value="1"/>
</dbReference>
<gene>
    <name evidence="8" type="primary">corA</name>
    <name evidence="10" type="ORF">SAMN04488571_102188</name>
</gene>
<keyword evidence="6 8" id="KW-1133">Transmembrane helix</keyword>
<evidence type="ECO:0000313" key="11">
    <source>
        <dbReference type="Proteomes" id="UP000326500"/>
    </source>
</evidence>
<feature type="compositionally biased region" description="Basic and acidic residues" evidence="9">
    <location>
        <begin position="1"/>
        <end position="19"/>
    </location>
</feature>
<dbReference type="OrthoDB" id="28779at2157"/>
<dbReference type="RefSeq" id="WP_150468689.1">
    <property type="nucleotide sequence ID" value="NZ_FNFT01000002.1"/>
</dbReference>
<dbReference type="SUPFAM" id="SSF144083">
    <property type="entry name" value="Magnesium transport protein CorA, transmembrane region"/>
    <property type="match status" value="1"/>
</dbReference>
<proteinExistence type="inferred from homology"/>
<feature type="region of interest" description="Disordered" evidence="9">
    <location>
        <begin position="1"/>
        <end position="22"/>
    </location>
</feature>
<dbReference type="Proteomes" id="UP000326500">
    <property type="component" value="Unassembled WGS sequence"/>
</dbReference>
<dbReference type="InterPro" id="IPR045861">
    <property type="entry name" value="CorA_cytoplasmic_dom"/>
</dbReference>
<dbReference type="GO" id="GO:0005886">
    <property type="term" value="C:plasma membrane"/>
    <property type="evidence" value="ECO:0007669"/>
    <property type="project" value="UniProtKB-SubCell"/>
</dbReference>
<evidence type="ECO:0000256" key="5">
    <source>
        <dbReference type="ARBA" id="ARBA00022692"/>
    </source>
</evidence>
<evidence type="ECO:0000256" key="1">
    <source>
        <dbReference type="ARBA" id="ARBA00004651"/>
    </source>
</evidence>
<evidence type="ECO:0000313" key="10">
    <source>
        <dbReference type="EMBL" id="SDJ97054.1"/>
    </source>
</evidence>
<comment type="subcellular location">
    <subcellularLocation>
        <location evidence="1">Cell membrane</location>
        <topology evidence="1">Multi-pass membrane protein</topology>
    </subcellularLocation>
    <subcellularLocation>
        <location evidence="8">Membrane</location>
        <topology evidence="8">Multi-pass membrane protein</topology>
    </subcellularLocation>
</comment>
<dbReference type="FunFam" id="1.20.58.340:FF:000012">
    <property type="entry name" value="Magnesium transport protein CorA"/>
    <property type="match status" value="1"/>
</dbReference>
<dbReference type="AlphaFoldDB" id="A0A1G8Y3N9"/>
<name>A0A1G8Y3N9_9EURY</name>
<feature type="transmembrane region" description="Helical" evidence="8">
    <location>
        <begin position="325"/>
        <end position="345"/>
    </location>
</feature>
<sequence length="351" mass="39443">MSPRENERGGQESALERSIHTNTSRARQVTVTIVDYDASHLDERTATRPAEIPAPTTPPTVTWIDVDGIHDAGMLQAIGDAIGIHPLTLEDIANTRQRPKIEDYGDYLYVAIRRLSPNGDGEFVSELVSLVLGEGYVASFQEQPGDVFLRVRERLRTGAGRLRSEGPDYLFYVLLDAVVDGYFTVIEDFGERIEAVEEEVVADPDRRTLQAIYALKRSLIALRRSAWPLRDVVAELERGESSLIQESTRAYFRDVYDHTIEVAETVETYRDMMSGTLDVYLSTQSSRTNEIMKVLTIIATIFIPLTFIAGVYGMNFDMPEVRHPWGYPIALASMAAVAGVMLLYFKRKGWI</sequence>
<evidence type="ECO:0000256" key="3">
    <source>
        <dbReference type="ARBA" id="ARBA00022448"/>
    </source>
</evidence>
<evidence type="ECO:0000256" key="7">
    <source>
        <dbReference type="ARBA" id="ARBA00023136"/>
    </source>
</evidence>
<evidence type="ECO:0000256" key="4">
    <source>
        <dbReference type="ARBA" id="ARBA00022475"/>
    </source>
</evidence>
<keyword evidence="7 8" id="KW-0472">Membrane</keyword>
<dbReference type="InterPro" id="IPR045863">
    <property type="entry name" value="CorA_TM1_TM2"/>
</dbReference>
<evidence type="ECO:0000256" key="8">
    <source>
        <dbReference type="RuleBase" id="RU362010"/>
    </source>
</evidence>
<comment type="similarity">
    <text evidence="2 8">Belongs to the CorA metal ion transporter (MIT) (TC 1.A.35) family.</text>
</comment>
<dbReference type="GO" id="GO:0050897">
    <property type="term" value="F:cobalt ion binding"/>
    <property type="evidence" value="ECO:0007669"/>
    <property type="project" value="TreeGrafter"/>
</dbReference>
<evidence type="ECO:0000256" key="9">
    <source>
        <dbReference type="SAM" id="MobiDB-lite"/>
    </source>
</evidence>
<dbReference type="InterPro" id="IPR002523">
    <property type="entry name" value="MgTranspt_CorA/ZnTranspt_ZntB"/>
</dbReference>
<accession>A0A1G8Y3N9</accession>
<feature type="transmembrane region" description="Helical" evidence="8">
    <location>
        <begin position="294"/>
        <end position="313"/>
    </location>
</feature>
<keyword evidence="3 8" id="KW-0813">Transport</keyword>
<dbReference type="InterPro" id="IPR004488">
    <property type="entry name" value="Mg/Co-transport_prot_CorA"/>
</dbReference>
<dbReference type="GO" id="GO:0000287">
    <property type="term" value="F:magnesium ion binding"/>
    <property type="evidence" value="ECO:0007669"/>
    <property type="project" value="TreeGrafter"/>
</dbReference>
<dbReference type="GO" id="GO:0015087">
    <property type="term" value="F:cobalt ion transmembrane transporter activity"/>
    <property type="evidence" value="ECO:0007669"/>
    <property type="project" value="UniProtKB-UniRule"/>
</dbReference>
<dbReference type="NCBIfam" id="TIGR00383">
    <property type="entry name" value="corA"/>
    <property type="match status" value="1"/>
</dbReference>
<protein>
    <recommendedName>
        <fullName evidence="8">Magnesium transport protein CorA</fullName>
    </recommendedName>
</protein>
<keyword evidence="8" id="KW-0406">Ion transport</keyword>
<keyword evidence="8" id="KW-0460">Magnesium</keyword>
<reference evidence="10 11" key="1">
    <citation type="submission" date="2016-10" db="EMBL/GenBank/DDBJ databases">
        <authorList>
            <person name="Varghese N."/>
            <person name="Submissions S."/>
        </authorList>
    </citation>
    <scope>NUCLEOTIDE SEQUENCE [LARGE SCALE GENOMIC DNA]</scope>
    <source>
        <strain evidence="10 11">DSM 2373</strain>
    </source>
</reference>
<keyword evidence="4 8" id="KW-1003">Cell membrane</keyword>
<dbReference type="STRING" id="2200.GCA_001571405_00470"/>
<comment type="function">
    <text evidence="8">Mediates influx of magnesium ions.</text>
</comment>
<organism evidence="10 11">
    <name type="scientific">Methanoculleus thermophilus</name>
    <dbReference type="NCBI Taxonomy" id="2200"/>
    <lineage>
        <taxon>Archaea</taxon>
        <taxon>Methanobacteriati</taxon>
        <taxon>Methanobacteriota</taxon>
        <taxon>Stenosarchaea group</taxon>
        <taxon>Methanomicrobia</taxon>
        <taxon>Methanomicrobiales</taxon>
        <taxon>Methanomicrobiaceae</taxon>
        <taxon>Methanoculleus</taxon>
    </lineage>
</organism>
<dbReference type="PANTHER" id="PTHR46494:SF1">
    <property type="entry name" value="CORA FAMILY METAL ION TRANSPORTER (EUROFUNG)"/>
    <property type="match status" value="1"/>
</dbReference>